<evidence type="ECO:0000259" key="2">
    <source>
        <dbReference type="Pfam" id="PF13473"/>
    </source>
</evidence>
<comment type="caution">
    <text evidence="3">The sequence shown here is derived from an EMBL/GenBank/DDBJ whole genome shotgun (WGS) entry which is preliminary data.</text>
</comment>
<feature type="signal peptide" evidence="1">
    <location>
        <begin position="1"/>
        <end position="31"/>
    </location>
</feature>
<sequence>MKVMSVMTVMAILPKLCLAAALSLMGTAASAATIEVTIEKLEFRPAVVKAQPGDMILWRNKDVMDHTATSRGSFDVVIPAGKSGSTVVKGDGAVDYYCRYHPNMKGRIEVGR</sequence>
<feature type="chain" id="PRO_5047092176" evidence="1">
    <location>
        <begin position="32"/>
        <end position="112"/>
    </location>
</feature>
<dbReference type="InterPro" id="IPR008972">
    <property type="entry name" value="Cupredoxin"/>
</dbReference>
<accession>A0ABR9ITY1</accession>
<feature type="domain" description="EfeO-type cupredoxin-like" evidence="2">
    <location>
        <begin position="18"/>
        <end position="108"/>
    </location>
</feature>
<reference evidence="3 4" key="1">
    <citation type="submission" date="2020-10" db="EMBL/GenBank/DDBJ databases">
        <title>Sequencing the genomes of 1000 actinobacteria strains.</title>
        <authorList>
            <person name="Klenk H.-P."/>
        </authorList>
    </citation>
    <scope>NUCLEOTIDE SEQUENCE [LARGE SCALE GENOMIC DNA]</scope>
    <source>
        <strain evidence="3 4">DSM 7307</strain>
    </source>
</reference>
<dbReference type="Proteomes" id="UP000620262">
    <property type="component" value="Unassembled WGS sequence"/>
</dbReference>
<proteinExistence type="predicted"/>
<organism evidence="3 4">
    <name type="scientific">Rhizobium viscosum</name>
    <name type="common">Arthrobacter viscosus</name>
    <dbReference type="NCBI Taxonomy" id="1673"/>
    <lineage>
        <taxon>Bacteria</taxon>
        <taxon>Pseudomonadati</taxon>
        <taxon>Pseudomonadota</taxon>
        <taxon>Alphaproteobacteria</taxon>
        <taxon>Hyphomicrobiales</taxon>
        <taxon>Rhizobiaceae</taxon>
        <taxon>Rhizobium/Agrobacterium group</taxon>
        <taxon>Rhizobium</taxon>
    </lineage>
</organism>
<dbReference type="Gene3D" id="2.60.40.420">
    <property type="entry name" value="Cupredoxins - blue copper proteins"/>
    <property type="match status" value="1"/>
</dbReference>
<dbReference type="PANTHER" id="PTHR36507">
    <property type="entry name" value="BLL1555 PROTEIN"/>
    <property type="match status" value="1"/>
</dbReference>
<dbReference type="PANTHER" id="PTHR36507:SF1">
    <property type="entry name" value="BLL1555 PROTEIN"/>
    <property type="match status" value="1"/>
</dbReference>
<protein>
    <submittedName>
        <fullName evidence="3">Plastocyanin</fullName>
    </submittedName>
</protein>
<dbReference type="InterPro" id="IPR052721">
    <property type="entry name" value="ET_Amicyanin"/>
</dbReference>
<dbReference type="RefSeq" id="WP_246517240.1">
    <property type="nucleotide sequence ID" value="NZ_BAAAVL010000021.1"/>
</dbReference>
<gene>
    <name evidence="3" type="ORF">H4W29_003833</name>
</gene>
<keyword evidence="1" id="KW-0732">Signal</keyword>
<evidence type="ECO:0000313" key="3">
    <source>
        <dbReference type="EMBL" id="MBE1506652.1"/>
    </source>
</evidence>
<dbReference type="EMBL" id="JADBEC010000001">
    <property type="protein sequence ID" value="MBE1506652.1"/>
    <property type="molecule type" value="Genomic_DNA"/>
</dbReference>
<evidence type="ECO:0000313" key="4">
    <source>
        <dbReference type="Proteomes" id="UP000620262"/>
    </source>
</evidence>
<dbReference type="Pfam" id="PF13473">
    <property type="entry name" value="Cupredoxin_1"/>
    <property type="match status" value="1"/>
</dbReference>
<keyword evidence="4" id="KW-1185">Reference proteome</keyword>
<evidence type="ECO:0000256" key="1">
    <source>
        <dbReference type="SAM" id="SignalP"/>
    </source>
</evidence>
<dbReference type="InterPro" id="IPR028096">
    <property type="entry name" value="EfeO_Cupredoxin"/>
</dbReference>
<dbReference type="SUPFAM" id="SSF49503">
    <property type="entry name" value="Cupredoxins"/>
    <property type="match status" value="1"/>
</dbReference>
<name>A0ABR9ITY1_RHIVS</name>